<accession>A0A6J7EHZ0</accession>
<evidence type="ECO:0000256" key="1">
    <source>
        <dbReference type="SAM" id="MobiDB-lite"/>
    </source>
</evidence>
<organism evidence="2">
    <name type="scientific">freshwater metagenome</name>
    <dbReference type="NCBI Taxonomy" id="449393"/>
    <lineage>
        <taxon>unclassified sequences</taxon>
        <taxon>metagenomes</taxon>
        <taxon>ecological metagenomes</taxon>
    </lineage>
</organism>
<protein>
    <submittedName>
        <fullName evidence="2">Unannotated protein</fullName>
    </submittedName>
</protein>
<feature type="region of interest" description="Disordered" evidence="1">
    <location>
        <begin position="131"/>
        <end position="167"/>
    </location>
</feature>
<sequence length="167" mass="17354">MPAAMSIEALTCGYCLRASTAALQKNGRNESLTPSRASKFAFTVLRRREMPVTSTSITVVSCAEVWSDSTMRSAMTLRRRGIFSVRPRRGETSAGAGVFAEAVAAGAEGAVVGTLAGAGADDAGAADRPAAAARTSCLRTRPPTPVPMTVDRSMPSWAASRRTSGVT</sequence>
<gene>
    <name evidence="2" type="ORF">UFOPK3402_01375</name>
</gene>
<proteinExistence type="predicted"/>
<name>A0A6J7EHZ0_9ZZZZ</name>
<dbReference type="EMBL" id="CAFBLS010000180">
    <property type="protein sequence ID" value="CAB4881781.1"/>
    <property type="molecule type" value="Genomic_DNA"/>
</dbReference>
<evidence type="ECO:0000313" key="2">
    <source>
        <dbReference type="EMBL" id="CAB4881781.1"/>
    </source>
</evidence>
<dbReference type="AlphaFoldDB" id="A0A6J7EHZ0"/>
<reference evidence="2" key="1">
    <citation type="submission" date="2020-05" db="EMBL/GenBank/DDBJ databases">
        <authorList>
            <person name="Chiriac C."/>
            <person name="Salcher M."/>
            <person name="Ghai R."/>
            <person name="Kavagutti S V."/>
        </authorList>
    </citation>
    <scope>NUCLEOTIDE SEQUENCE</scope>
</reference>